<organism evidence="4 5">
    <name type="scientific">Stenotrophomonas cyclobalanopsidis</name>
    <dbReference type="NCBI Taxonomy" id="2771362"/>
    <lineage>
        <taxon>Bacteria</taxon>
        <taxon>Pseudomonadati</taxon>
        <taxon>Pseudomonadota</taxon>
        <taxon>Gammaproteobacteria</taxon>
        <taxon>Lysobacterales</taxon>
        <taxon>Lysobacteraceae</taxon>
        <taxon>Stenotrophomonas</taxon>
    </lineage>
</organism>
<feature type="chain" id="PRO_5047205039" evidence="3">
    <location>
        <begin position="29"/>
        <end position="564"/>
    </location>
</feature>
<sequence>MIGVPHRTFQVTVLLAMLLAWLPSAALAQTRAWLDPASTTLGEPVTLQVETDQGSPDYAPLNADFVLGARGSSRQVQWSNGSMQQRNVYSVTLTPRRSGTLLVPSLQVGSQRTEPLQLQVGTGTVANAQSNAAAFVETEVDDAQPYVQQSVGVVVRLYFASQLASGELVLDTPEGASLQRVGEDRTDVRQVNGRRYNVVERRFLLIPERSGPLRLPGARFNGRTAGGFFDDFFGAGGDGRMNAVSPERTLQVRAQPAQAPQPWLPLHGLQLRYTTAPDSARAGEAATVVVEAVANGATRAQFTDLPVPDVGDAGQVFAEPAQYDETFSGSTPRLKITRRYSIVPRQAGTLVVPGPKVTWWNVDSGNAEQATLPDLTLTVAAGRSGTPAPQPLDTQAALPGDDAPPAAPTAVPLGTAVARPWPWIAAAVGLAVLWLLTLAWGWRRGRRAASAGAPIIAGTIHSGASRGSVAELRRALDGEGFDQVQAQLCAMAGVERLEQVIERLADPAQRQVLLDLQAARWGGQGEASVLRARLRECFRDGPHWSAPQKAVDTGLAPLYPTQRP</sequence>
<accession>A0ABQ6T197</accession>
<keyword evidence="2" id="KW-0812">Transmembrane</keyword>
<gene>
    <name evidence="4" type="ORF">FJU31_09325</name>
</gene>
<evidence type="ECO:0000256" key="3">
    <source>
        <dbReference type="SAM" id="SignalP"/>
    </source>
</evidence>
<keyword evidence="2" id="KW-1133">Transmembrane helix</keyword>
<dbReference type="PANTHER" id="PTHR40940">
    <property type="entry name" value="PROTEIN BATD-RELATED"/>
    <property type="match status" value="1"/>
</dbReference>
<evidence type="ECO:0000256" key="2">
    <source>
        <dbReference type="SAM" id="Phobius"/>
    </source>
</evidence>
<evidence type="ECO:0000313" key="4">
    <source>
        <dbReference type="EMBL" id="KAA8999170.1"/>
    </source>
</evidence>
<comment type="caution">
    <text evidence="4">The sequence shown here is derived from an EMBL/GenBank/DDBJ whole genome shotgun (WGS) entry which is preliminary data.</text>
</comment>
<dbReference type="EMBL" id="VYKI01000009">
    <property type="protein sequence ID" value="KAA8999170.1"/>
    <property type="molecule type" value="Genomic_DNA"/>
</dbReference>
<dbReference type="Proteomes" id="UP000326367">
    <property type="component" value="Unassembled WGS sequence"/>
</dbReference>
<feature type="transmembrane region" description="Helical" evidence="2">
    <location>
        <begin position="421"/>
        <end position="442"/>
    </location>
</feature>
<keyword evidence="5" id="KW-1185">Reference proteome</keyword>
<dbReference type="InterPro" id="IPR025738">
    <property type="entry name" value="BatD"/>
</dbReference>
<feature type="region of interest" description="Disordered" evidence="1">
    <location>
        <begin position="382"/>
        <end position="404"/>
    </location>
</feature>
<dbReference type="Pfam" id="PF13584">
    <property type="entry name" value="BatD"/>
    <property type="match status" value="1"/>
</dbReference>
<dbReference type="PANTHER" id="PTHR40940:SF1">
    <property type="entry name" value="PROTEIN BATD"/>
    <property type="match status" value="1"/>
</dbReference>
<evidence type="ECO:0000313" key="5">
    <source>
        <dbReference type="Proteomes" id="UP000326367"/>
    </source>
</evidence>
<keyword evidence="3" id="KW-0732">Signal</keyword>
<proteinExistence type="predicted"/>
<evidence type="ECO:0000256" key="1">
    <source>
        <dbReference type="SAM" id="MobiDB-lite"/>
    </source>
</evidence>
<reference evidence="4 5" key="1">
    <citation type="journal article" date="2020" name="Antonie Van Leeuwenhoek">
        <title>Stenotrophomonas cyclobalanopsidis sp. nov., isolated from the leaf spot disease of Cyclobalanopsis patelliformis.</title>
        <authorList>
            <person name="Bian D.R."/>
            <person name="Xue H."/>
            <person name="Piao C.G."/>
            <person name="Li Y."/>
        </authorList>
    </citation>
    <scope>NUCLEOTIDE SEQUENCE [LARGE SCALE GENOMIC DNA]</scope>
    <source>
        <strain evidence="4 5">TPQG1-4</strain>
    </source>
</reference>
<feature type="signal peptide" evidence="3">
    <location>
        <begin position="1"/>
        <end position="28"/>
    </location>
</feature>
<dbReference type="RefSeq" id="WP_150454503.1">
    <property type="nucleotide sequence ID" value="NZ_VYKI01000009.1"/>
</dbReference>
<name>A0ABQ6T197_9GAMM</name>
<protein>
    <submittedName>
        <fullName evidence="4">Protein BatD</fullName>
    </submittedName>
</protein>
<keyword evidence="2" id="KW-0472">Membrane</keyword>